<dbReference type="EMBL" id="BAAAEM010000002">
    <property type="protein sequence ID" value="GAA0464875.1"/>
    <property type="molecule type" value="Genomic_DNA"/>
</dbReference>
<dbReference type="PANTHER" id="PTHR43283">
    <property type="entry name" value="BETA-LACTAMASE-RELATED"/>
    <property type="match status" value="1"/>
</dbReference>
<keyword evidence="1" id="KW-0378">Hydrolase</keyword>
<dbReference type="SUPFAM" id="SSF56601">
    <property type="entry name" value="beta-lactamase/transpeptidase-like"/>
    <property type="match status" value="1"/>
</dbReference>
<comment type="caution">
    <text evidence="4">The sequence shown here is derived from an EMBL/GenBank/DDBJ whole genome shotgun (WGS) entry which is preliminary data.</text>
</comment>
<dbReference type="Pfam" id="PF00144">
    <property type="entry name" value="Beta-lactamase"/>
    <property type="match status" value="1"/>
</dbReference>
<evidence type="ECO:0000313" key="5">
    <source>
        <dbReference type="Proteomes" id="UP001500713"/>
    </source>
</evidence>
<dbReference type="InterPro" id="IPR012338">
    <property type="entry name" value="Beta-lactam/transpept-like"/>
</dbReference>
<organism evidence="4 5">
    <name type="scientific">Parasphingorhabdus litoris</name>
    <dbReference type="NCBI Taxonomy" id="394733"/>
    <lineage>
        <taxon>Bacteria</taxon>
        <taxon>Pseudomonadati</taxon>
        <taxon>Pseudomonadota</taxon>
        <taxon>Alphaproteobacteria</taxon>
        <taxon>Sphingomonadales</taxon>
        <taxon>Sphingomonadaceae</taxon>
        <taxon>Parasphingorhabdus</taxon>
    </lineage>
</organism>
<feature type="chain" id="PRO_5046179627" description="Beta-lactamase-related domain-containing protein" evidence="2">
    <location>
        <begin position="26"/>
        <end position="372"/>
    </location>
</feature>
<evidence type="ECO:0000313" key="4">
    <source>
        <dbReference type="EMBL" id="GAA0464875.1"/>
    </source>
</evidence>
<keyword evidence="2" id="KW-0732">Signal</keyword>
<evidence type="ECO:0000259" key="3">
    <source>
        <dbReference type="Pfam" id="PF00144"/>
    </source>
</evidence>
<accession>A0ABP3JUX6</accession>
<protein>
    <recommendedName>
        <fullName evidence="3">Beta-lactamase-related domain-containing protein</fullName>
    </recommendedName>
</protein>
<name>A0ABP3JUX6_9SPHN</name>
<keyword evidence="5" id="KW-1185">Reference proteome</keyword>
<dbReference type="PANTHER" id="PTHR43283:SF11">
    <property type="entry name" value="BETA-LACTAMASE-RELATED DOMAIN-CONTAINING PROTEIN"/>
    <property type="match status" value="1"/>
</dbReference>
<reference evidence="5" key="1">
    <citation type="journal article" date="2019" name="Int. J. Syst. Evol. Microbiol.">
        <title>The Global Catalogue of Microorganisms (GCM) 10K type strain sequencing project: providing services to taxonomists for standard genome sequencing and annotation.</title>
        <authorList>
            <consortium name="The Broad Institute Genomics Platform"/>
            <consortium name="The Broad Institute Genome Sequencing Center for Infectious Disease"/>
            <person name="Wu L."/>
            <person name="Ma J."/>
        </authorList>
    </citation>
    <scope>NUCLEOTIDE SEQUENCE [LARGE SCALE GENOMIC DNA]</scope>
    <source>
        <strain evidence="5">JCM 14162</strain>
    </source>
</reference>
<proteinExistence type="predicted"/>
<gene>
    <name evidence="4" type="ORF">GCM10009096_01730</name>
</gene>
<feature type="signal peptide" evidence="2">
    <location>
        <begin position="1"/>
        <end position="25"/>
    </location>
</feature>
<dbReference type="InterPro" id="IPR001466">
    <property type="entry name" value="Beta-lactam-related"/>
</dbReference>
<dbReference type="Gene3D" id="3.40.710.10">
    <property type="entry name" value="DD-peptidase/beta-lactamase superfamily"/>
    <property type="match status" value="1"/>
</dbReference>
<sequence>MPRHPVRALFVGSLASLFLSTCAHGDTFADQSVQNRLDPLALDFQELSKTGFSGSILVACDGEILFKNDYGVFPEEGQTVRYEVASITKWITAITVLKLVDDRVVSLDDHLTRFWPDAPSDKADITVSQLLLHQSGIDQNYAAEGQFTLDAASNAIFEQPLIDLANDRFSYSNDNYSLLAMIIELVTEQGYQAYMTETVMTPLGLEPIAFWPDDIRASEHFPPLLNPRDSEGRQKDWGFRGGHGARLSVEELHQIYLGVVNGKILSPGSVKLLFSPQHNRPSGTGIAFGWYTNVDEEGRHLGSTRGHDDSGGNAVLYRVDNDGLIVIAATNHGPAREHGPGWSRDARDLMLSHLASGENQIDICHRTSGAFD</sequence>
<feature type="domain" description="Beta-lactamase-related" evidence="3">
    <location>
        <begin position="55"/>
        <end position="338"/>
    </location>
</feature>
<dbReference type="Proteomes" id="UP001500713">
    <property type="component" value="Unassembled WGS sequence"/>
</dbReference>
<evidence type="ECO:0000256" key="1">
    <source>
        <dbReference type="ARBA" id="ARBA00022801"/>
    </source>
</evidence>
<evidence type="ECO:0000256" key="2">
    <source>
        <dbReference type="SAM" id="SignalP"/>
    </source>
</evidence>
<dbReference type="InterPro" id="IPR050789">
    <property type="entry name" value="Diverse_Enzym_Activities"/>
</dbReference>
<dbReference type="RefSeq" id="WP_229954268.1">
    <property type="nucleotide sequence ID" value="NZ_BAAAEM010000002.1"/>
</dbReference>